<dbReference type="InterPro" id="IPR000182">
    <property type="entry name" value="GNAT_dom"/>
</dbReference>
<comment type="caution">
    <text evidence="2">The sequence shown here is derived from an EMBL/GenBank/DDBJ whole genome shotgun (WGS) entry which is preliminary data.</text>
</comment>
<accession>A0A4R5ACC3</accession>
<keyword evidence="2" id="KW-0808">Transferase</keyword>
<dbReference type="Gene3D" id="3.40.630.30">
    <property type="match status" value="1"/>
</dbReference>
<organism evidence="2 3">
    <name type="scientific">Jiangella aurantiaca</name>
    <dbReference type="NCBI Taxonomy" id="2530373"/>
    <lineage>
        <taxon>Bacteria</taxon>
        <taxon>Bacillati</taxon>
        <taxon>Actinomycetota</taxon>
        <taxon>Actinomycetes</taxon>
        <taxon>Jiangellales</taxon>
        <taxon>Jiangellaceae</taxon>
        <taxon>Jiangella</taxon>
    </lineage>
</organism>
<dbReference type="RefSeq" id="WP_132103178.1">
    <property type="nucleotide sequence ID" value="NZ_SMLB01000011.1"/>
</dbReference>
<evidence type="ECO:0000313" key="3">
    <source>
        <dbReference type="Proteomes" id="UP000295217"/>
    </source>
</evidence>
<dbReference type="OrthoDB" id="4119890at2"/>
<protein>
    <submittedName>
        <fullName evidence="2">N-acetyltransferase</fullName>
    </submittedName>
</protein>
<dbReference type="PROSITE" id="PS51186">
    <property type="entry name" value="GNAT"/>
    <property type="match status" value="1"/>
</dbReference>
<reference evidence="2 3" key="1">
    <citation type="submission" date="2019-02" db="EMBL/GenBank/DDBJ databases">
        <title>Draft genome sequences of novel Actinobacteria.</title>
        <authorList>
            <person name="Sahin N."/>
            <person name="Ay H."/>
            <person name="Saygin H."/>
        </authorList>
    </citation>
    <scope>NUCLEOTIDE SEQUENCE [LARGE SCALE GENOMIC DNA]</scope>
    <source>
        <strain evidence="2 3">8K307</strain>
    </source>
</reference>
<feature type="domain" description="N-acetyltransferase" evidence="1">
    <location>
        <begin position="30"/>
        <end position="193"/>
    </location>
</feature>
<evidence type="ECO:0000313" key="2">
    <source>
        <dbReference type="EMBL" id="TDD70088.1"/>
    </source>
</evidence>
<dbReference type="SUPFAM" id="SSF55729">
    <property type="entry name" value="Acyl-CoA N-acyltransferases (Nat)"/>
    <property type="match status" value="1"/>
</dbReference>
<dbReference type="CDD" id="cd04301">
    <property type="entry name" value="NAT_SF"/>
    <property type="match status" value="1"/>
</dbReference>
<proteinExistence type="predicted"/>
<dbReference type="Proteomes" id="UP000295217">
    <property type="component" value="Unassembled WGS sequence"/>
</dbReference>
<evidence type="ECO:0000259" key="1">
    <source>
        <dbReference type="PROSITE" id="PS51186"/>
    </source>
</evidence>
<dbReference type="EMBL" id="SMLB01000011">
    <property type="protein sequence ID" value="TDD70088.1"/>
    <property type="molecule type" value="Genomic_DNA"/>
</dbReference>
<keyword evidence="3" id="KW-1185">Reference proteome</keyword>
<dbReference type="GO" id="GO:0016747">
    <property type="term" value="F:acyltransferase activity, transferring groups other than amino-acyl groups"/>
    <property type="evidence" value="ECO:0007669"/>
    <property type="project" value="InterPro"/>
</dbReference>
<sequence>MSTDAAAAVEELEIPASMDAPGAAAFAEMVDVRNAIESHVMGTDVLNYTARELLPSYQVQHHEPIRLFVARIAGRIVGRGILSWSAAEDATASWVEVEVLPEFRSRGVGTALYDHLAAIALPSGRPTLQADAIHTRPETGERIEPPTGFGWLSADDPGVRFLRRRGYQLEQVARISGLRLPVDPELLASKRDAAHAAAGPDYRVVSWVGTTPPEWVGDLATLKTRMSTDAPSAGLDMSEEKWDAARVADWDRQLADSGRERLTVAAEHVPTGRLAGFNELYLPADRARPVTQEDTLVLAEHRGRRLGTLLKVANLQRLAEVSPSSPMVTTFNAEENRHMLDVNEAVGFTPIGYEGAWKLTP</sequence>
<name>A0A4R5ACC3_9ACTN</name>
<gene>
    <name evidence="2" type="ORF">E1262_11035</name>
</gene>
<dbReference type="AlphaFoldDB" id="A0A4R5ACC3"/>
<dbReference type="InterPro" id="IPR016181">
    <property type="entry name" value="Acyl_CoA_acyltransferase"/>
</dbReference>
<dbReference type="Pfam" id="PF00583">
    <property type="entry name" value="Acetyltransf_1"/>
    <property type="match status" value="1"/>
</dbReference>